<name>A0ABD1YPK5_9MARC</name>
<protein>
    <submittedName>
        <fullName evidence="1">Uncharacterized protein</fullName>
    </submittedName>
</protein>
<dbReference type="EMBL" id="JBHFFA010000003">
    <property type="protein sequence ID" value="KAL2632719.1"/>
    <property type="molecule type" value="Genomic_DNA"/>
</dbReference>
<dbReference type="AlphaFoldDB" id="A0ABD1YPK5"/>
<evidence type="ECO:0000313" key="2">
    <source>
        <dbReference type="Proteomes" id="UP001605036"/>
    </source>
</evidence>
<comment type="caution">
    <text evidence="1">The sequence shown here is derived from an EMBL/GenBank/DDBJ whole genome shotgun (WGS) entry which is preliminary data.</text>
</comment>
<organism evidence="1 2">
    <name type="scientific">Riccia fluitans</name>
    <dbReference type="NCBI Taxonomy" id="41844"/>
    <lineage>
        <taxon>Eukaryota</taxon>
        <taxon>Viridiplantae</taxon>
        <taxon>Streptophyta</taxon>
        <taxon>Embryophyta</taxon>
        <taxon>Marchantiophyta</taxon>
        <taxon>Marchantiopsida</taxon>
        <taxon>Marchantiidae</taxon>
        <taxon>Marchantiales</taxon>
        <taxon>Ricciaceae</taxon>
        <taxon>Riccia</taxon>
    </lineage>
</organism>
<accession>A0ABD1YPK5</accession>
<evidence type="ECO:0000313" key="1">
    <source>
        <dbReference type="EMBL" id="KAL2632719.1"/>
    </source>
</evidence>
<reference evidence="1 2" key="1">
    <citation type="submission" date="2024-09" db="EMBL/GenBank/DDBJ databases">
        <title>Chromosome-scale assembly of Riccia fluitans.</title>
        <authorList>
            <person name="Paukszto L."/>
            <person name="Sawicki J."/>
            <person name="Karawczyk K."/>
            <person name="Piernik-Szablinska J."/>
            <person name="Szczecinska M."/>
            <person name="Mazdziarz M."/>
        </authorList>
    </citation>
    <scope>NUCLEOTIDE SEQUENCE [LARGE SCALE GENOMIC DNA]</scope>
    <source>
        <strain evidence="1">Rf_01</strain>
        <tissue evidence="1">Aerial parts of the thallus</tissue>
    </source>
</reference>
<gene>
    <name evidence="1" type="ORF">R1flu_004198</name>
</gene>
<keyword evidence="2" id="KW-1185">Reference proteome</keyword>
<sequence length="102" mass="11822">MWCAETEEKPGAFTRVRRATGGANVDLLTESIQHGEYDQTHNHYHEQGKAIDMCEAENISHHGRGQPQPKDDKLCTMEQPDELDQQNVHKKYLMRHLTDYKC</sequence>
<dbReference type="Proteomes" id="UP001605036">
    <property type="component" value="Unassembled WGS sequence"/>
</dbReference>
<proteinExistence type="predicted"/>